<organism evidence="1 2">
    <name type="scientific">Natrinema ejinorense</name>
    <dbReference type="NCBI Taxonomy" id="373386"/>
    <lineage>
        <taxon>Archaea</taxon>
        <taxon>Methanobacteriati</taxon>
        <taxon>Methanobacteriota</taxon>
        <taxon>Stenosarchaea group</taxon>
        <taxon>Halobacteria</taxon>
        <taxon>Halobacteriales</taxon>
        <taxon>Natrialbaceae</taxon>
        <taxon>Natrinema</taxon>
    </lineage>
</organism>
<evidence type="ECO:0000313" key="2">
    <source>
        <dbReference type="Proteomes" id="UP000219689"/>
    </source>
</evidence>
<accession>A0A2A5QR79</accession>
<dbReference type="AlphaFoldDB" id="A0A2A5QR79"/>
<dbReference type="EMBL" id="NXNI01000001">
    <property type="protein sequence ID" value="PCR89322.1"/>
    <property type="molecule type" value="Genomic_DNA"/>
</dbReference>
<gene>
    <name evidence="1" type="ORF">CP557_01475</name>
</gene>
<comment type="caution">
    <text evidence="1">The sequence shown here is derived from an EMBL/GenBank/DDBJ whole genome shotgun (WGS) entry which is preliminary data.</text>
</comment>
<reference evidence="1 2" key="1">
    <citation type="submission" date="2017-09" db="EMBL/GenBank/DDBJ databases">
        <title>Genome sequences of Natrinema ejinorence JCM 13890T.</title>
        <authorList>
            <person name="Roh S.W."/>
            <person name="Kim Y.B."/>
            <person name="Kim J.Y."/>
        </authorList>
    </citation>
    <scope>NUCLEOTIDE SEQUENCE [LARGE SCALE GENOMIC DNA]</scope>
    <source>
        <strain evidence="1 2">JCM 13890</strain>
    </source>
</reference>
<sequence>MRLQTDNQQLREFYREELIGDHYDPPGIEFYDSGISQEVVQEVAEAVADAVDGISLYDPDTKSGDNE</sequence>
<proteinExistence type="predicted"/>
<dbReference type="RefSeq" id="WP_097378270.1">
    <property type="nucleotide sequence ID" value="NZ_NXNI01000001.1"/>
</dbReference>
<name>A0A2A5QR79_9EURY</name>
<protein>
    <submittedName>
        <fullName evidence="1">Uncharacterized protein</fullName>
    </submittedName>
</protein>
<evidence type="ECO:0000313" key="1">
    <source>
        <dbReference type="EMBL" id="PCR89322.1"/>
    </source>
</evidence>
<dbReference type="Proteomes" id="UP000219689">
    <property type="component" value="Unassembled WGS sequence"/>
</dbReference>
<keyword evidence="2" id="KW-1185">Reference proteome</keyword>